<evidence type="ECO:0000256" key="1">
    <source>
        <dbReference type="ARBA" id="ARBA00004141"/>
    </source>
</evidence>
<dbReference type="Pfam" id="PF07690">
    <property type="entry name" value="MFS_1"/>
    <property type="match status" value="1"/>
</dbReference>
<comment type="caution">
    <text evidence="8">The sequence shown here is derived from an EMBL/GenBank/DDBJ whole genome shotgun (WGS) entry which is preliminary data.</text>
</comment>
<keyword evidence="4 6" id="KW-0472">Membrane</keyword>
<evidence type="ECO:0000313" key="8">
    <source>
        <dbReference type="EMBL" id="CAG2160951.1"/>
    </source>
</evidence>
<feature type="transmembrane region" description="Helical" evidence="6">
    <location>
        <begin position="374"/>
        <end position="397"/>
    </location>
</feature>
<evidence type="ECO:0000256" key="2">
    <source>
        <dbReference type="ARBA" id="ARBA00022692"/>
    </source>
</evidence>
<feature type="transmembrane region" description="Helical" evidence="6">
    <location>
        <begin position="342"/>
        <end position="362"/>
    </location>
</feature>
<feature type="transmembrane region" description="Helical" evidence="6">
    <location>
        <begin position="255"/>
        <end position="276"/>
    </location>
</feature>
<evidence type="ECO:0000313" key="9">
    <source>
        <dbReference type="Proteomes" id="UP000672657"/>
    </source>
</evidence>
<feature type="transmembrane region" description="Helical" evidence="6">
    <location>
        <begin position="288"/>
        <end position="311"/>
    </location>
</feature>
<dbReference type="Gene3D" id="1.20.1250.20">
    <property type="entry name" value="MFS general substrate transporter like domains"/>
    <property type="match status" value="1"/>
</dbReference>
<proteinExistence type="predicted"/>
<keyword evidence="9" id="KW-1185">Reference proteome</keyword>
<feature type="transmembrane region" description="Helical" evidence="6">
    <location>
        <begin position="176"/>
        <end position="195"/>
    </location>
</feature>
<feature type="transmembrane region" description="Helical" evidence="6">
    <location>
        <begin position="318"/>
        <end position="336"/>
    </location>
</feature>
<dbReference type="PANTHER" id="PTHR23508">
    <property type="entry name" value="CARBOXYLIC ACID TRANSPORTER PROTEIN HOMOLOG"/>
    <property type="match status" value="1"/>
</dbReference>
<evidence type="ECO:0000259" key="7">
    <source>
        <dbReference type="PROSITE" id="PS50850"/>
    </source>
</evidence>
<accession>A0ABM8TW21</accession>
<feature type="transmembrane region" description="Helical" evidence="6">
    <location>
        <begin position="88"/>
        <end position="107"/>
    </location>
</feature>
<gene>
    <name evidence="8" type="primary">pcaK_14</name>
    <name evidence="8" type="ORF">LMG26411_07886</name>
</gene>
<dbReference type="PANTHER" id="PTHR23508:SF10">
    <property type="entry name" value="CARBOXYLIC ACID TRANSPORTER PROTEIN HOMOLOG"/>
    <property type="match status" value="1"/>
</dbReference>
<dbReference type="RefSeq" id="WP_211958598.1">
    <property type="nucleotide sequence ID" value="NZ_CAJPVI010000100.1"/>
</dbReference>
<feature type="transmembrane region" description="Helical" evidence="6">
    <location>
        <begin position="113"/>
        <end position="132"/>
    </location>
</feature>
<evidence type="ECO:0000256" key="4">
    <source>
        <dbReference type="ARBA" id="ARBA00023136"/>
    </source>
</evidence>
<feature type="transmembrane region" description="Helical" evidence="6">
    <location>
        <begin position="24"/>
        <end position="44"/>
    </location>
</feature>
<dbReference type="InterPro" id="IPR036259">
    <property type="entry name" value="MFS_trans_sf"/>
</dbReference>
<feature type="transmembrane region" description="Helical" evidence="6">
    <location>
        <begin position="56"/>
        <end position="76"/>
    </location>
</feature>
<comment type="subcellular location">
    <subcellularLocation>
        <location evidence="1">Membrane</location>
        <topology evidence="1">Multi-pass membrane protein</topology>
    </subcellularLocation>
</comment>
<sequence>MHKIDVQKITDDAAFNSLHWRVSFWCFLILICDGYDLAVAGTALPSIMKSMNVNATTAGFMASSALFGMMFGAVILGTLADALGRRRAIAIATILFSVFTAGAGLTSDPISFSVMRFFAGVGIGGAIPNVVAHMTEYAPKKMRSGLVAIVGCGYAFGGMAAALVGKQFIETHGWESAFIAAGIPILLVPFILFRLPDSLSFLIKRNKDSQLRSILTEMRPDVLIDAKATFLLPPKDKAELSLGRLFEDGRGLSSVMLWGAFFASLFLMYAMSSWLVNLMALAGYNLGSALTFLLIYNAGAIAGNVVGGWFADKFGIKWVTFAFFVMAAMSTTLLGYGVEPMLLVAVAGASILGVQSLLYAYAAQFYPMSIRSTGVGFAAGVGRIGAIAAPIIIGTLVSMKLPLNQNFLMIGVVAALGAAAVSLVRQVRFSAPSPDDTASPDVVRDSTTFRSDVRRRA</sequence>
<feature type="transmembrane region" description="Helical" evidence="6">
    <location>
        <begin position="144"/>
        <end position="164"/>
    </location>
</feature>
<dbReference type="Proteomes" id="UP000672657">
    <property type="component" value="Unassembled WGS sequence"/>
</dbReference>
<dbReference type="PROSITE" id="PS00216">
    <property type="entry name" value="SUGAR_TRANSPORT_1"/>
    <property type="match status" value="1"/>
</dbReference>
<evidence type="ECO:0000256" key="5">
    <source>
        <dbReference type="SAM" id="MobiDB-lite"/>
    </source>
</evidence>
<keyword evidence="2 6" id="KW-0812">Transmembrane</keyword>
<feature type="transmembrane region" description="Helical" evidence="6">
    <location>
        <begin position="403"/>
        <end position="424"/>
    </location>
</feature>
<evidence type="ECO:0000256" key="6">
    <source>
        <dbReference type="SAM" id="Phobius"/>
    </source>
</evidence>
<organism evidence="8 9">
    <name type="scientific">Cupriavidus numazuensis</name>
    <dbReference type="NCBI Taxonomy" id="221992"/>
    <lineage>
        <taxon>Bacteria</taxon>
        <taxon>Pseudomonadati</taxon>
        <taxon>Pseudomonadota</taxon>
        <taxon>Betaproteobacteria</taxon>
        <taxon>Burkholderiales</taxon>
        <taxon>Burkholderiaceae</taxon>
        <taxon>Cupriavidus</taxon>
    </lineage>
</organism>
<protein>
    <submittedName>
        <fullName evidence="8">4-hydroxybenzoate transporter PcaK</fullName>
    </submittedName>
</protein>
<keyword evidence="3 6" id="KW-1133">Transmembrane helix</keyword>
<dbReference type="EMBL" id="CAJPVI010000100">
    <property type="protein sequence ID" value="CAG2160951.1"/>
    <property type="molecule type" value="Genomic_DNA"/>
</dbReference>
<dbReference type="SUPFAM" id="SSF103473">
    <property type="entry name" value="MFS general substrate transporter"/>
    <property type="match status" value="1"/>
</dbReference>
<reference evidence="8 9" key="1">
    <citation type="submission" date="2021-03" db="EMBL/GenBank/DDBJ databases">
        <authorList>
            <person name="Peeters C."/>
        </authorList>
    </citation>
    <scope>NUCLEOTIDE SEQUENCE [LARGE SCALE GENOMIC DNA]</scope>
    <source>
        <strain evidence="8 9">LMG 26411</strain>
    </source>
</reference>
<dbReference type="PROSITE" id="PS50850">
    <property type="entry name" value="MFS"/>
    <property type="match status" value="1"/>
</dbReference>
<feature type="region of interest" description="Disordered" evidence="5">
    <location>
        <begin position="431"/>
        <end position="457"/>
    </location>
</feature>
<name>A0ABM8TW21_9BURK</name>
<dbReference type="InterPro" id="IPR020846">
    <property type="entry name" value="MFS_dom"/>
</dbReference>
<dbReference type="CDD" id="cd17365">
    <property type="entry name" value="MFS_PcaK_like"/>
    <property type="match status" value="1"/>
</dbReference>
<dbReference type="InterPro" id="IPR011701">
    <property type="entry name" value="MFS"/>
</dbReference>
<feature type="domain" description="Major facilitator superfamily (MFS) profile" evidence="7">
    <location>
        <begin position="22"/>
        <end position="429"/>
    </location>
</feature>
<dbReference type="InterPro" id="IPR005829">
    <property type="entry name" value="Sugar_transporter_CS"/>
</dbReference>
<evidence type="ECO:0000256" key="3">
    <source>
        <dbReference type="ARBA" id="ARBA00022989"/>
    </source>
</evidence>